<dbReference type="CDD" id="cd11528">
    <property type="entry name" value="NTP-PPase_MazG_Nterm"/>
    <property type="match status" value="1"/>
</dbReference>
<evidence type="ECO:0000313" key="3">
    <source>
        <dbReference type="EMBL" id="GBQ85759.1"/>
    </source>
</evidence>
<dbReference type="InterPro" id="IPR011551">
    <property type="entry name" value="NTP_PyrPHydrolase_MazG"/>
</dbReference>
<dbReference type="CDD" id="cd11529">
    <property type="entry name" value="NTP-PPase_MazG_Cterm"/>
    <property type="match status" value="1"/>
</dbReference>
<reference evidence="3" key="1">
    <citation type="submission" date="2013-04" db="EMBL/GenBank/DDBJ databases">
        <title>The genome sequencing project of 58 acetic acid bacteria.</title>
        <authorList>
            <person name="Okamoto-Kainuma A."/>
            <person name="Ishikawa M."/>
            <person name="Umino S."/>
            <person name="Koizumi Y."/>
            <person name="Shiwa Y."/>
            <person name="Yoshikawa H."/>
            <person name="Matsutani M."/>
            <person name="Matsushita K."/>
        </authorList>
    </citation>
    <scope>NUCLEOTIDE SEQUENCE</scope>
    <source>
        <strain evidence="3">NRIC 0535</strain>
    </source>
</reference>
<feature type="compositionally biased region" description="Low complexity" evidence="1">
    <location>
        <begin position="14"/>
        <end position="23"/>
    </location>
</feature>
<evidence type="ECO:0000313" key="4">
    <source>
        <dbReference type="Proteomes" id="UP001062776"/>
    </source>
</evidence>
<dbReference type="SUPFAM" id="SSF101386">
    <property type="entry name" value="all-alpha NTP pyrophosphatases"/>
    <property type="match status" value="2"/>
</dbReference>
<dbReference type="PANTHER" id="PTHR30522:SF0">
    <property type="entry name" value="NUCLEOSIDE TRIPHOSPHATE PYROPHOSPHOHYDROLASE"/>
    <property type="match status" value="1"/>
</dbReference>
<dbReference type="Proteomes" id="UP001062776">
    <property type="component" value="Unassembled WGS sequence"/>
</dbReference>
<dbReference type="EMBL" id="BAPV01000004">
    <property type="protein sequence ID" value="GBQ85759.1"/>
    <property type="molecule type" value="Genomic_DNA"/>
</dbReference>
<dbReference type="InterPro" id="IPR048015">
    <property type="entry name" value="NTP-PPase_MazG-like_N"/>
</dbReference>
<evidence type="ECO:0000256" key="1">
    <source>
        <dbReference type="SAM" id="MobiDB-lite"/>
    </source>
</evidence>
<dbReference type="PANTHER" id="PTHR30522">
    <property type="entry name" value="NUCLEOSIDE TRIPHOSPHATE PYROPHOSPHOHYDROLASE"/>
    <property type="match status" value="1"/>
</dbReference>
<name>A0ABQ0PZY8_9PROT</name>
<dbReference type="InterPro" id="IPR048011">
    <property type="entry name" value="NTP-PPase_MazG-like_C"/>
</dbReference>
<dbReference type="Pfam" id="PF03819">
    <property type="entry name" value="MazG"/>
    <property type="match status" value="2"/>
</dbReference>
<organism evidence="3 4">
    <name type="scientific">Asaia krungthepensis NRIC 0535</name>
    <dbReference type="NCBI Taxonomy" id="1307925"/>
    <lineage>
        <taxon>Bacteria</taxon>
        <taxon>Pseudomonadati</taxon>
        <taxon>Pseudomonadota</taxon>
        <taxon>Alphaproteobacteria</taxon>
        <taxon>Acetobacterales</taxon>
        <taxon>Acetobacteraceae</taxon>
        <taxon>Asaia</taxon>
    </lineage>
</organism>
<dbReference type="NCBIfam" id="NF007113">
    <property type="entry name" value="PRK09562.1"/>
    <property type="match status" value="1"/>
</dbReference>
<feature type="region of interest" description="Disordered" evidence="1">
    <location>
        <begin position="1"/>
        <end position="23"/>
    </location>
</feature>
<keyword evidence="4" id="KW-1185">Reference proteome</keyword>
<sequence>MTTPIARPDLSRNSHPAASDPSDSAAQLERLIGIMIRLRDPETGCAWDRVQTHETIAPFAIEEAYEVMDSIAREDWESLPDELGDLLLQVVYQARIAEESGRFSFADVARMIGDKMVRRHPHVFAGETLDADLWERNKQAERNARSEHGILAGIAPALPALIRAEKLGKRAARVGFDWDTPEEVLEKINEELGEVRAELPGGDKARLEDEIGDVLFTVACLARKLGLDPEACLRQGNAKFTRRIETMEAVLAESGNTLSDLDLAAQEALWREVKIRLAALAQGH</sequence>
<dbReference type="InterPro" id="IPR004518">
    <property type="entry name" value="MazG-like_dom"/>
</dbReference>
<feature type="domain" description="NTP pyrophosphohydrolase MazG-like" evidence="2">
    <location>
        <begin position="51"/>
        <end position="124"/>
    </location>
</feature>
<accession>A0ABQ0PZY8</accession>
<protein>
    <submittedName>
        <fullName evidence="3">Nucleotide pyrophosphohydrolase MazG</fullName>
    </submittedName>
</protein>
<comment type="caution">
    <text evidence="3">The sequence shown here is derived from an EMBL/GenBank/DDBJ whole genome shotgun (WGS) entry which is preliminary data.</text>
</comment>
<dbReference type="NCBIfam" id="TIGR00444">
    <property type="entry name" value="mazG"/>
    <property type="match status" value="1"/>
</dbReference>
<evidence type="ECO:0000259" key="2">
    <source>
        <dbReference type="Pfam" id="PF03819"/>
    </source>
</evidence>
<proteinExistence type="predicted"/>
<dbReference type="Gene3D" id="1.10.287.1080">
    <property type="entry name" value="MazG-like"/>
    <property type="match status" value="2"/>
</dbReference>
<gene>
    <name evidence="3" type="ORF">AA0535_0848</name>
</gene>
<feature type="domain" description="NTP pyrophosphohydrolase MazG-like" evidence="2">
    <location>
        <begin position="180"/>
        <end position="244"/>
    </location>
</feature>